<dbReference type="InterPro" id="IPR001849">
    <property type="entry name" value="PH_domain"/>
</dbReference>
<reference evidence="10 11" key="1">
    <citation type="journal article" date="2023" name="Proc. Natl. Acad. Sci. U.S.A.">
        <title>A global phylogenomic analysis of the shiitake genus Lentinula.</title>
        <authorList>
            <person name="Sierra-Patev S."/>
            <person name="Min B."/>
            <person name="Naranjo-Ortiz M."/>
            <person name="Looney B."/>
            <person name="Konkel Z."/>
            <person name="Slot J.C."/>
            <person name="Sakamoto Y."/>
            <person name="Steenwyk J.L."/>
            <person name="Rokas A."/>
            <person name="Carro J."/>
            <person name="Camarero S."/>
            <person name="Ferreira P."/>
            <person name="Molpeceres G."/>
            <person name="Ruiz-Duenas F.J."/>
            <person name="Serrano A."/>
            <person name="Henrissat B."/>
            <person name="Drula E."/>
            <person name="Hughes K.W."/>
            <person name="Mata J.L."/>
            <person name="Ishikawa N.K."/>
            <person name="Vargas-Isla R."/>
            <person name="Ushijima S."/>
            <person name="Smith C.A."/>
            <person name="Donoghue J."/>
            <person name="Ahrendt S."/>
            <person name="Andreopoulos W."/>
            <person name="He G."/>
            <person name="LaButti K."/>
            <person name="Lipzen A."/>
            <person name="Ng V."/>
            <person name="Riley R."/>
            <person name="Sandor L."/>
            <person name="Barry K."/>
            <person name="Martinez A.T."/>
            <person name="Xiao Y."/>
            <person name="Gibbons J.G."/>
            <person name="Terashima K."/>
            <person name="Grigoriev I.V."/>
            <person name="Hibbett D."/>
        </authorList>
    </citation>
    <scope>NUCLEOTIDE SEQUENCE [LARGE SCALE GENOMIC DNA]</scope>
    <source>
        <strain evidence="10 11">TFB7810</strain>
    </source>
</reference>
<dbReference type="SUPFAM" id="SSF53756">
    <property type="entry name" value="UDP-Glycosyltransferase/glycogen phosphorylase"/>
    <property type="match status" value="1"/>
</dbReference>
<dbReference type="SUPFAM" id="SSF50729">
    <property type="entry name" value="PH domain-like"/>
    <property type="match status" value="1"/>
</dbReference>
<dbReference type="InterPro" id="IPR050426">
    <property type="entry name" value="Glycosyltransferase_28"/>
</dbReference>
<evidence type="ECO:0000256" key="8">
    <source>
        <dbReference type="SAM" id="MobiDB-lite"/>
    </source>
</evidence>
<keyword evidence="11" id="KW-1185">Reference proteome</keyword>
<dbReference type="Gene3D" id="3.40.50.2000">
    <property type="entry name" value="Glycogen Phosphorylase B"/>
    <property type="match status" value="2"/>
</dbReference>
<organism evidence="10 11">
    <name type="scientific">Lentinula detonsa</name>
    <dbReference type="NCBI Taxonomy" id="2804962"/>
    <lineage>
        <taxon>Eukaryota</taxon>
        <taxon>Fungi</taxon>
        <taxon>Dikarya</taxon>
        <taxon>Basidiomycota</taxon>
        <taxon>Agaricomycotina</taxon>
        <taxon>Agaricomycetes</taxon>
        <taxon>Agaricomycetidae</taxon>
        <taxon>Agaricales</taxon>
        <taxon>Marasmiineae</taxon>
        <taxon>Omphalotaceae</taxon>
        <taxon>Lentinula</taxon>
    </lineage>
</organism>
<accession>A0A9W8P5P3</accession>
<comment type="caution">
    <text evidence="10">The sequence shown here is derived from an EMBL/GenBank/DDBJ whole genome shotgun (WGS) entry which is preliminary data.</text>
</comment>
<evidence type="ECO:0000256" key="5">
    <source>
        <dbReference type="ARBA" id="ARBA00029843"/>
    </source>
</evidence>
<dbReference type="SMART" id="SM00233">
    <property type="entry name" value="PH"/>
    <property type="match status" value="1"/>
</dbReference>
<dbReference type="EMBL" id="JANVFU010000003">
    <property type="protein sequence ID" value="KAJ3747303.1"/>
    <property type="molecule type" value="Genomic_DNA"/>
</dbReference>
<gene>
    <name evidence="10" type="ORF">DFH05DRAFT_1479375</name>
</gene>
<name>A0A9W8P5P3_9AGAR</name>
<evidence type="ECO:0000256" key="1">
    <source>
        <dbReference type="ARBA" id="ARBA00006962"/>
    </source>
</evidence>
<dbReference type="EC" id="2.4.1.173" evidence="2"/>
<proteinExistence type="inferred from homology"/>
<comment type="catalytic activity">
    <reaction evidence="7">
        <text>a sterol + UDP-alpha-D-glucose = a sterol 3-beta-D-glucoside + UDP + H(+)</text>
        <dbReference type="Rhea" id="RHEA:22724"/>
        <dbReference type="ChEBI" id="CHEBI:15378"/>
        <dbReference type="ChEBI" id="CHEBI:15889"/>
        <dbReference type="ChEBI" id="CHEBI:37424"/>
        <dbReference type="ChEBI" id="CHEBI:58223"/>
        <dbReference type="ChEBI" id="CHEBI:58885"/>
        <dbReference type="EC" id="2.4.1.173"/>
    </reaction>
    <physiologicalReaction direction="left-to-right" evidence="7">
        <dbReference type="Rhea" id="RHEA:22725"/>
    </physiologicalReaction>
</comment>
<evidence type="ECO:0000256" key="2">
    <source>
        <dbReference type="ARBA" id="ARBA00012650"/>
    </source>
</evidence>
<keyword evidence="3" id="KW-0328">Glycosyltransferase</keyword>
<sequence>MVNPSFDTDNESGSDSDFLPPFILSICRDANEFDKVIRDDPTMKDGFDELVAKDLDQNELAAVGRSARLDVAGTTWTDAEFTSEPESYSDDTSIPKFDPQFHRVATTEGDSWKLSQDELVKLLVQEFGPLGEDEEKLIFEADALMFSDVLIVGVLHLTTHRLTFHASLLSARPDLPPSQQVIKAGPVTIHLPRFHKKRRLWLELTHDMMCTYISSSPDDHIRPLRSILLSSILEISLVDPNNPRTFQVACGEDLDITGTVEFDTEESAHEWRKEVSGAVFLQRHRRREAIGSDFSNINDGIRVSYPLHKIEKVKMVQSFSKDVAIIQVDGLDQNEGQLYLGPILRVPAWLALEDHVNEAKRRVAALSTPPEAPVVVDMGPLTFAQDLQSLSSLNPPVDAKEKVLRNALGLGEEPEIWCTRARVFRKISCLGYFVVSPHYVGFWGKYVMKEDVRYRLPMRIIVSASPISGKIIKIHGLSLEIEGSPDLKFQFKTQDIRDEVIRRINNSRALLTSESYYSSTPALTSASSSISSTPTSSSRPETPQSSNFLFSPASPAKSALDAISPLERGTALLASAGMKIPMSTILSLPKVINMESNILISHPPMHFVCLTIGSRGDVQPYIALGVGLKKENHRVTIVTHEEYRGWIEGFGLEFKQAGGDPGALMKLSVENKMFSPEFFKESLANFRPWLDQLLVDAWESCQGADVLLESPSAMAGVHIAEALHIPYFRTFTMPWTKTSEFPHAFLSPPVDSPTFNSASYVLFNNVMWAATSGQINRWRRNILKIGNTDMGHLMQSKIVFIYNFSQAVVPKPLDWGDPISISGYWFLDNPDLDWEPPESLIAWMEKARADGKPIVYIGFGSITVPNPNRVTLRIIEAVLKSDVRAIISKGWSARMSKTDGKEPVIPPECYQLDKIPHDWLFPQVDAALHHGGAGTTGASLRAGIPTLIKPWFGDQFFWASRVQKLGAGMKVSSLRVNELADALTKATTSRIMKEKAMLVGEKIRAENGVRTAIRTIYTYIPRASRDRTLLK</sequence>
<keyword evidence="4" id="KW-0808">Transferase</keyword>
<dbReference type="PANTHER" id="PTHR48050:SF26">
    <property type="entry name" value="STEROL 3-BETA-GLUCOSYLTRANSFERASE"/>
    <property type="match status" value="1"/>
</dbReference>
<dbReference type="GO" id="GO:0005975">
    <property type="term" value="P:carbohydrate metabolic process"/>
    <property type="evidence" value="ECO:0007669"/>
    <property type="project" value="InterPro"/>
</dbReference>
<evidence type="ECO:0000313" key="10">
    <source>
        <dbReference type="EMBL" id="KAJ3747303.1"/>
    </source>
</evidence>
<dbReference type="Pfam" id="PF06722">
    <property type="entry name" value="EryCIII-like_C"/>
    <property type="match status" value="1"/>
</dbReference>
<comment type="similarity">
    <text evidence="1">Belongs to the glycosyltransferase 28 family.</text>
</comment>
<dbReference type="InterPro" id="IPR004276">
    <property type="entry name" value="GlycoTrans_28_N"/>
</dbReference>
<dbReference type="Pfam" id="PF03033">
    <property type="entry name" value="Glyco_transf_28"/>
    <property type="match status" value="1"/>
</dbReference>
<evidence type="ECO:0000259" key="9">
    <source>
        <dbReference type="SMART" id="SM00233"/>
    </source>
</evidence>
<evidence type="ECO:0000256" key="4">
    <source>
        <dbReference type="ARBA" id="ARBA00022679"/>
    </source>
</evidence>
<feature type="domain" description="PH" evidence="9">
    <location>
        <begin position="181"/>
        <end position="282"/>
    </location>
</feature>
<protein>
    <recommendedName>
        <fullName evidence="2">sterol 3beta-glucosyltransferase</fullName>
        <ecNumber evidence="2">2.4.1.173</ecNumber>
    </recommendedName>
    <alternativeName>
        <fullName evidence="5">Autophagy-related protein 26</fullName>
    </alternativeName>
</protein>
<evidence type="ECO:0000256" key="3">
    <source>
        <dbReference type="ARBA" id="ARBA00022676"/>
    </source>
</evidence>
<dbReference type="InterPro" id="IPR010610">
    <property type="entry name" value="EryCIII-like_C"/>
</dbReference>
<feature type="compositionally biased region" description="Low complexity" evidence="8">
    <location>
        <begin position="522"/>
        <end position="546"/>
    </location>
</feature>
<evidence type="ECO:0000313" key="11">
    <source>
        <dbReference type="Proteomes" id="UP001142393"/>
    </source>
</evidence>
<dbReference type="GO" id="GO:0016906">
    <property type="term" value="F:sterol 3-beta-glucosyltransferase activity"/>
    <property type="evidence" value="ECO:0007669"/>
    <property type="project" value="UniProtKB-EC"/>
</dbReference>
<dbReference type="FunFam" id="3.40.50.2000:FF:000029">
    <property type="entry name" value="Sterol 3-beta-glucosyltransferase"/>
    <property type="match status" value="1"/>
</dbReference>
<dbReference type="GO" id="GO:0016125">
    <property type="term" value="P:sterol metabolic process"/>
    <property type="evidence" value="ECO:0007669"/>
    <property type="project" value="TreeGrafter"/>
</dbReference>
<dbReference type="PANTHER" id="PTHR48050">
    <property type="entry name" value="STEROL 3-BETA-GLUCOSYLTRANSFERASE"/>
    <property type="match status" value="1"/>
</dbReference>
<dbReference type="CDD" id="cd03784">
    <property type="entry name" value="GT1_Gtf-like"/>
    <property type="match status" value="1"/>
</dbReference>
<dbReference type="FunFam" id="3.40.50.2000:FF:000009">
    <property type="entry name" value="Sterol 3-beta-glucosyltransferase UGT80A2"/>
    <property type="match status" value="1"/>
</dbReference>
<feature type="region of interest" description="Disordered" evidence="8">
    <location>
        <begin position="522"/>
        <end position="550"/>
    </location>
</feature>
<dbReference type="Proteomes" id="UP001142393">
    <property type="component" value="Unassembled WGS sequence"/>
</dbReference>
<comment type="catalytic activity">
    <reaction evidence="6">
        <text>ergosterol + UDP-alpha-D-glucose = ergosteryl 3-beta-D-glucoside + UDP + H(+)</text>
        <dbReference type="Rhea" id="RHEA:61836"/>
        <dbReference type="ChEBI" id="CHEBI:15378"/>
        <dbReference type="ChEBI" id="CHEBI:16933"/>
        <dbReference type="ChEBI" id="CHEBI:52973"/>
        <dbReference type="ChEBI" id="CHEBI:58223"/>
        <dbReference type="ChEBI" id="CHEBI:58885"/>
    </reaction>
    <physiologicalReaction direction="left-to-right" evidence="6">
        <dbReference type="Rhea" id="RHEA:61837"/>
    </physiologicalReaction>
</comment>
<dbReference type="AlphaFoldDB" id="A0A9W8P5P3"/>
<dbReference type="InterPro" id="IPR002213">
    <property type="entry name" value="UDP_glucos_trans"/>
</dbReference>
<evidence type="ECO:0000256" key="6">
    <source>
        <dbReference type="ARBA" id="ARBA00047886"/>
    </source>
</evidence>
<evidence type="ECO:0000256" key="7">
    <source>
        <dbReference type="ARBA" id="ARBA00049453"/>
    </source>
</evidence>